<evidence type="ECO:0000313" key="3">
    <source>
        <dbReference type="Proteomes" id="UP000316916"/>
    </source>
</evidence>
<dbReference type="RefSeq" id="WP_142718192.1">
    <property type="nucleotide sequence ID" value="NZ_FXTC01000004.1"/>
</dbReference>
<evidence type="ECO:0000256" key="1">
    <source>
        <dbReference type="SAM" id="Phobius"/>
    </source>
</evidence>
<proteinExistence type="predicted"/>
<name>A0A521D835_9FLAO</name>
<reference evidence="2 3" key="1">
    <citation type="submission" date="2017-05" db="EMBL/GenBank/DDBJ databases">
        <authorList>
            <person name="Varghese N."/>
            <person name="Submissions S."/>
        </authorList>
    </citation>
    <scope>NUCLEOTIDE SEQUENCE [LARGE SCALE GENOMIC DNA]</scope>
    <source>
        <strain evidence="2 3">DSM 29371</strain>
    </source>
</reference>
<dbReference type="AlphaFoldDB" id="A0A521D835"/>
<organism evidence="2 3">
    <name type="scientific">Chryseobacterium rhizoplanae</name>
    <dbReference type="NCBI Taxonomy" id="1609531"/>
    <lineage>
        <taxon>Bacteria</taxon>
        <taxon>Pseudomonadati</taxon>
        <taxon>Bacteroidota</taxon>
        <taxon>Flavobacteriia</taxon>
        <taxon>Flavobacteriales</taxon>
        <taxon>Weeksellaceae</taxon>
        <taxon>Chryseobacterium group</taxon>
        <taxon>Chryseobacterium</taxon>
    </lineage>
</organism>
<keyword evidence="1" id="KW-0472">Membrane</keyword>
<evidence type="ECO:0000313" key="2">
    <source>
        <dbReference type="EMBL" id="SMO67877.1"/>
    </source>
</evidence>
<keyword evidence="1" id="KW-0812">Transmembrane</keyword>
<gene>
    <name evidence="2" type="ORF">SAMN06265171_104352</name>
</gene>
<sequence length="136" mass="16381">MFPFYYIFEREIKNSNTLKNVTDEIRHSFMEREMDDSSFDDNTIVGKEKLFKLDFSSRSPLVFSPRKEFFNYNENTKILPYKIEAFYSILFFLILHFLIHHIVIEIIVSTLFFILSTILNYSYHLKVIDKISKNLN</sequence>
<dbReference type="Proteomes" id="UP000316916">
    <property type="component" value="Unassembled WGS sequence"/>
</dbReference>
<dbReference type="EMBL" id="FXTC01000004">
    <property type="protein sequence ID" value="SMO67877.1"/>
    <property type="molecule type" value="Genomic_DNA"/>
</dbReference>
<keyword evidence="1" id="KW-1133">Transmembrane helix</keyword>
<keyword evidence="3" id="KW-1185">Reference proteome</keyword>
<feature type="transmembrane region" description="Helical" evidence="1">
    <location>
        <begin position="85"/>
        <end position="115"/>
    </location>
</feature>
<accession>A0A521D835</accession>
<protein>
    <submittedName>
        <fullName evidence="2">Uncharacterized protein</fullName>
    </submittedName>
</protein>